<keyword evidence="2" id="KW-1185">Reference proteome</keyword>
<dbReference type="RefSeq" id="WP_152536600.1">
    <property type="nucleotide sequence ID" value="NZ_CP053627.1"/>
</dbReference>
<sequence length="82" mass="8952">MLMRSLESSESSSKHVLAGDHLSHFNRAQVAVSVVLGGHQVHDGLFPETCTRPVRMGCGAGIEVLVQSCWMQNTWNTCGVNR</sequence>
<dbReference type="EMBL" id="JAJPPU010000002">
    <property type="protein sequence ID" value="MCD8473286.1"/>
    <property type="molecule type" value="Genomic_DNA"/>
</dbReference>
<name>A0ABS8TW86_9GAMM</name>
<protein>
    <submittedName>
        <fullName evidence="1">Uncharacterized protein</fullName>
    </submittedName>
</protein>
<accession>A0ABS8TW86</accession>
<proteinExistence type="predicted"/>
<evidence type="ECO:0000313" key="2">
    <source>
        <dbReference type="Proteomes" id="UP001430701"/>
    </source>
</evidence>
<evidence type="ECO:0000313" key="1">
    <source>
        <dbReference type="EMBL" id="MCD8473286.1"/>
    </source>
</evidence>
<organism evidence="1 2">
    <name type="scientific">Xylella taiwanensis</name>
    <dbReference type="NCBI Taxonomy" id="1444770"/>
    <lineage>
        <taxon>Bacteria</taxon>
        <taxon>Pseudomonadati</taxon>
        <taxon>Pseudomonadota</taxon>
        <taxon>Gammaproteobacteria</taxon>
        <taxon>Lysobacterales</taxon>
        <taxon>Lysobacteraceae</taxon>
        <taxon>Xylella</taxon>
    </lineage>
</organism>
<gene>
    <name evidence="1" type="ORF">LPH55_07410</name>
</gene>
<dbReference type="GeneID" id="68900175"/>
<reference evidence="1" key="1">
    <citation type="submission" date="2021-11" db="EMBL/GenBank/DDBJ databases">
        <title>Genome sequence of Xylella taiwanensis PLS432.</title>
        <authorList>
            <person name="Weng L.-W."/>
            <person name="Su C.-C."/>
            <person name="Tsai C.-W."/>
            <person name="Kuo C.-H."/>
        </authorList>
    </citation>
    <scope>NUCLEOTIDE SEQUENCE</scope>
    <source>
        <strain evidence="1">PLS432</strain>
    </source>
</reference>
<comment type="caution">
    <text evidence="1">The sequence shown here is derived from an EMBL/GenBank/DDBJ whole genome shotgun (WGS) entry which is preliminary data.</text>
</comment>
<dbReference type="Proteomes" id="UP001430701">
    <property type="component" value="Unassembled WGS sequence"/>
</dbReference>